<feature type="domain" description="VWFA" evidence="1">
    <location>
        <begin position="363"/>
        <end position="567"/>
    </location>
</feature>
<keyword evidence="2" id="KW-0328">Glycosyltransferase</keyword>
<dbReference type="SUPFAM" id="SSF53300">
    <property type="entry name" value="vWA-like"/>
    <property type="match status" value="1"/>
</dbReference>
<organism evidence="2">
    <name type="scientific">uncultured actinobacterium HF0070_17F14</name>
    <dbReference type="NCBI Taxonomy" id="711000"/>
    <lineage>
        <taxon>Bacteria</taxon>
        <taxon>Bacillati</taxon>
        <taxon>Actinomycetota</taxon>
        <taxon>Actinomycetes</taxon>
        <taxon>environmental samples</taxon>
    </lineage>
</organism>
<dbReference type="InterPro" id="IPR006538">
    <property type="entry name" value="CobT"/>
</dbReference>
<dbReference type="Pfam" id="PF06213">
    <property type="entry name" value="CobT"/>
    <property type="match status" value="1"/>
</dbReference>
<dbReference type="GO" id="GO:0016757">
    <property type="term" value="F:glycosyltransferase activity"/>
    <property type="evidence" value="ECO:0007669"/>
    <property type="project" value="UniProtKB-KW"/>
</dbReference>
<evidence type="ECO:0000259" key="1">
    <source>
        <dbReference type="PROSITE" id="PS50234"/>
    </source>
</evidence>
<keyword evidence="2" id="KW-0808">Transferase</keyword>
<dbReference type="Pfam" id="PF11775">
    <property type="entry name" value="CobT_C"/>
    <property type="match status" value="1"/>
</dbReference>
<evidence type="ECO:0000313" key="2">
    <source>
        <dbReference type="EMBL" id="ADI17311.1"/>
    </source>
</evidence>
<sequence length="567" mass="61555">MGPGEDLNTTVRRRRAERRGAAIVRAVGGRPDAELRGGTLRLGQRRVGLASPHLAADLGEVSPAHARGVADSLGLLVRHSDLDLHRELAPSQPLERVVFDLLEQLRCESLRPTAWVGMEHNLDAAFGEWFEQCLGERIAESGVGLLVFTVTHMARTRLVRSLTTEVIDEVTEGQRFNLAPLIGDDLVALRANRHNQRAFAFHARAIAEAAALVAGDGNLAAVGEGVDRSTLLLSEWDEDEDGAGLTGVLGATSARVVDLDRLGDYQIFTRAFDREVGGDALVAPNRLPGLRAELDRHRKAQAVSAARVAQRLIRTLARPAEDGWTFAEDDGELDPARLTMIITDPVEHRVFRQRRLRPLADVAVTFLIDTSGSMKQQRYEAAAVLVDTFAQALDLAGASVEVLGFTTRSWAGGEAAKAWKKTGAPSAPGRVAEIEHIVHKDAATSWRRARRSIATMLDIHHYREGVDGEALVWAYRRLAAIEASRRLLVLVSDGAPMETATSGVNRLGFLDDHLAAVAAALDARHDVEVGALTLDADLSGIFRRSRPIDLDGTLSLGHYEVLADLFG</sequence>
<dbReference type="InterPro" id="IPR036465">
    <property type="entry name" value="vWFA_dom_sf"/>
</dbReference>
<dbReference type="EMBL" id="GU474860">
    <property type="protein sequence ID" value="ADI17311.1"/>
    <property type="molecule type" value="Genomic_DNA"/>
</dbReference>
<dbReference type="PANTHER" id="PTHR41248">
    <property type="entry name" value="NORD PROTEIN"/>
    <property type="match status" value="1"/>
</dbReference>
<reference evidence="2" key="1">
    <citation type="journal article" date="2011" name="Environ. Microbiol.">
        <title>Time-series analyses of Monterey Bay coastal microbial picoplankton using a 'genome proxy' microarray.</title>
        <authorList>
            <person name="Rich V.I."/>
            <person name="Pham V.D."/>
            <person name="Eppley J."/>
            <person name="Shi Y."/>
            <person name="DeLong E.F."/>
        </authorList>
    </citation>
    <scope>NUCLEOTIDE SEQUENCE</scope>
</reference>
<dbReference type="Gene3D" id="3.40.50.410">
    <property type="entry name" value="von Willebrand factor, type A domain"/>
    <property type="match status" value="1"/>
</dbReference>
<dbReference type="GO" id="GO:0009236">
    <property type="term" value="P:cobalamin biosynthetic process"/>
    <property type="evidence" value="ECO:0007669"/>
    <property type="project" value="InterPro"/>
</dbReference>
<dbReference type="InterPro" id="IPR051928">
    <property type="entry name" value="NorD/CobT"/>
</dbReference>
<proteinExistence type="predicted"/>
<protein>
    <submittedName>
        <fullName evidence="2">Cobalamin biosynthesis protein cobt (Nicotinate-mononucleotide:5, 6-dimethylbenzimidazole phosphoribosyltransferase)</fullName>
    </submittedName>
</protein>
<dbReference type="InterPro" id="IPR002035">
    <property type="entry name" value="VWF_A"/>
</dbReference>
<dbReference type="PIRSF" id="PIRSF031715">
    <property type="entry name" value="Cob_chel_CobT"/>
    <property type="match status" value="1"/>
</dbReference>
<dbReference type="PANTHER" id="PTHR41248:SF1">
    <property type="entry name" value="NORD PROTEIN"/>
    <property type="match status" value="1"/>
</dbReference>
<dbReference type="AlphaFoldDB" id="E0XSC0"/>
<dbReference type="PROSITE" id="PS50234">
    <property type="entry name" value="VWFA"/>
    <property type="match status" value="1"/>
</dbReference>
<name>E0XSC0_9ACTN</name>
<dbReference type="InterPro" id="IPR025861">
    <property type="entry name" value="CobT_VWA_dom"/>
</dbReference>
<accession>E0XSC0</accession>